<evidence type="ECO:0000313" key="5">
    <source>
        <dbReference type="EMBL" id="PQM28866.1"/>
    </source>
</evidence>
<dbReference type="PANTHER" id="PTHR42840:SF3">
    <property type="entry name" value="BINDING ROSSMANN FOLD OXIDOREDUCTASE, PUTATIVE (AFU_ORTHOLOGUE AFUA_2G10240)-RELATED"/>
    <property type="match status" value="1"/>
</dbReference>
<organism evidence="5 6">
    <name type="scientific">Sphingopyxis lindanitolerans</name>
    <dbReference type="NCBI Taxonomy" id="2054227"/>
    <lineage>
        <taxon>Bacteria</taxon>
        <taxon>Pseudomonadati</taxon>
        <taxon>Pseudomonadota</taxon>
        <taxon>Alphaproteobacteria</taxon>
        <taxon>Sphingomonadales</taxon>
        <taxon>Sphingomonadaceae</taxon>
        <taxon>Sphingopyxis</taxon>
    </lineage>
</organism>
<dbReference type="InterPro" id="IPR030827">
    <property type="entry name" value="Myo_inos_IolG"/>
</dbReference>
<comment type="caution">
    <text evidence="5">The sequence shown here is derived from an EMBL/GenBank/DDBJ whole genome shotgun (WGS) entry which is preliminary data.</text>
</comment>
<protein>
    <submittedName>
        <fullName evidence="5">Inositol 2-dehydrogenase</fullName>
    </submittedName>
</protein>
<dbReference type="RefSeq" id="WP_105999032.1">
    <property type="nucleotide sequence ID" value="NZ_CM009578.1"/>
</dbReference>
<feature type="domain" description="Gfo/Idh/MocA-like oxidoreductase N-terminal" evidence="3">
    <location>
        <begin position="4"/>
        <end position="117"/>
    </location>
</feature>
<evidence type="ECO:0000259" key="4">
    <source>
        <dbReference type="Pfam" id="PF22725"/>
    </source>
</evidence>
<dbReference type="InterPro" id="IPR036291">
    <property type="entry name" value="NAD(P)-bd_dom_sf"/>
</dbReference>
<keyword evidence="6" id="KW-1185">Reference proteome</keyword>
<reference evidence="6" key="1">
    <citation type="submission" date="2017-11" db="EMBL/GenBank/DDBJ databases">
        <title>The complete genome sequence of Sphingopyxis pomeranensis sp. nov. strain WS5A3p.</title>
        <authorList>
            <person name="Kaminski M.A."/>
        </authorList>
    </citation>
    <scope>NUCLEOTIDE SEQUENCE [LARGE SCALE GENOMIC DNA]</scope>
    <source>
        <strain evidence="6">WS5A3p</strain>
    </source>
</reference>
<dbReference type="SUPFAM" id="SSF51735">
    <property type="entry name" value="NAD(P)-binding Rossmann-fold domains"/>
    <property type="match status" value="1"/>
</dbReference>
<dbReference type="GO" id="GO:0016491">
    <property type="term" value="F:oxidoreductase activity"/>
    <property type="evidence" value="ECO:0007669"/>
    <property type="project" value="UniProtKB-KW"/>
</dbReference>
<dbReference type="InterPro" id="IPR000683">
    <property type="entry name" value="Gfo/Idh/MocA-like_OxRdtase_N"/>
</dbReference>
<evidence type="ECO:0000313" key="6">
    <source>
        <dbReference type="Proteomes" id="UP000238954"/>
    </source>
</evidence>
<dbReference type="Gene3D" id="3.30.360.10">
    <property type="entry name" value="Dihydrodipicolinate Reductase, domain 2"/>
    <property type="match status" value="1"/>
</dbReference>
<evidence type="ECO:0000256" key="2">
    <source>
        <dbReference type="ARBA" id="ARBA00023002"/>
    </source>
</evidence>
<dbReference type="SUPFAM" id="SSF55347">
    <property type="entry name" value="Glyceraldehyde-3-phosphate dehydrogenase-like, C-terminal domain"/>
    <property type="match status" value="1"/>
</dbReference>
<name>A0A2S8B964_9SPHN</name>
<dbReference type="EMBL" id="PHFW01000002">
    <property type="protein sequence ID" value="PQM28866.1"/>
    <property type="molecule type" value="Genomic_DNA"/>
</dbReference>
<dbReference type="Proteomes" id="UP000238954">
    <property type="component" value="Chromosome"/>
</dbReference>
<dbReference type="PANTHER" id="PTHR42840">
    <property type="entry name" value="NAD(P)-BINDING ROSSMANN-FOLD SUPERFAMILY PROTEIN-RELATED"/>
    <property type="match status" value="1"/>
</dbReference>
<dbReference type="OrthoDB" id="9792935at2"/>
<dbReference type="Pfam" id="PF01408">
    <property type="entry name" value="GFO_IDH_MocA"/>
    <property type="match status" value="1"/>
</dbReference>
<feature type="domain" description="GFO/IDH/MocA-like oxidoreductase" evidence="4">
    <location>
        <begin position="127"/>
        <end position="248"/>
    </location>
</feature>
<dbReference type="NCBIfam" id="TIGR04380">
    <property type="entry name" value="myo_inos_iolG"/>
    <property type="match status" value="1"/>
</dbReference>
<keyword evidence="2" id="KW-0560">Oxidoreductase</keyword>
<dbReference type="AlphaFoldDB" id="A0A2S8B964"/>
<accession>A0A2S8B964</accession>
<dbReference type="GO" id="GO:0000166">
    <property type="term" value="F:nucleotide binding"/>
    <property type="evidence" value="ECO:0007669"/>
    <property type="project" value="InterPro"/>
</dbReference>
<comment type="similarity">
    <text evidence="1">Belongs to the Gfo/Idh/MocA family.</text>
</comment>
<dbReference type="Pfam" id="PF22725">
    <property type="entry name" value="GFO_IDH_MocA_C3"/>
    <property type="match status" value="1"/>
</dbReference>
<evidence type="ECO:0000256" key="1">
    <source>
        <dbReference type="ARBA" id="ARBA00010928"/>
    </source>
</evidence>
<evidence type="ECO:0000259" key="3">
    <source>
        <dbReference type="Pfam" id="PF01408"/>
    </source>
</evidence>
<dbReference type="InterPro" id="IPR055170">
    <property type="entry name" value="GFO_IDH_MocA-like_dom"/>
</dbReference>
<proteinExistence type="inferred from homology"/>
<dbReference type="Gene3D" id="3.40.50.720">
    <property type="entry name" value="NAD(P)-binding Rossmann-like Domain"/>
    <property type="match status" value="1"/>
</dbReference>
<gene>
    <name evidence="5" type="primary">iolG</name>
    <name evidence="5" type="ORF">CVO77_10640</name>
</gene>
<sequence>MHDIALIGAGRIGKIHAANLAANPRLRLTRVVDPFPEAAAAIAAQYDARVSTVEEALADPAIAGVVVASSTDTHLPYSLAAAKAGKAIFCEKPLDQDLAAARESAARFAALDARLFLAFNRRFDPNFAALQARLAGGAVGTLETLHIISHDPAPPPVDYIKVSGGIFKDMVIHDFDMARWLLGEEVTEVFASASVLVDPAIGEAGDADTAKTILRTASGRLCVISSSRRSGYGYDQRIEAFGSKGMIRAQNQLETTVETWGENGAAADRFQNFFLDRYAVAYARETDHFADILDGGAPLVDFRDGVAALALAEAAAQSAQTGERVRL</sequence>